<evidence type="ECO:0000313" key="2">
    <source>
        <dbReference type="EMBL" id="KAJ7759012.1"/>
    </source>
</evidence>
<dbReference type="EMBL" id="JARJLG010000053">
    <property type="protein sequence ID" value="KAJ7759012.1"/>
    <property type="molecule type" value="Genomic_DNA"/>
</dbReference>
<organism evidence="2 3">
    <name type="scientific">Mycena maculata</name>
    <dbReference type="NCBI Taxonomy" id="230809"/>
    <lineage>
        <taxon>Eukaryota</taxon>
        <taxon>Fungi</taxon>
        <taxon>Dikarya</taxon>
        <taxon>Basidiomycota</taxon>
        <taxon>Agaricomycotina</taxon>
        <taxon>Agaricomycetes</taxon>
        <taxon>Agaricomycetidae</taxon>
        <taxon>Agaricales</taxon>
        <taxon>Marasmiineae</taxon>
        <taxon>Mycenaceae</taxon>
        <taxon>Mycena</taxon>
    </lineage>
</organism>
<sequence length="492" mass="53325">MDNNPGHHTRAATRDGRYPAPPPLFAPTNLSFGSIEAGDSEPLTIAPAVRSVAIPAARTTPASAAGSTVTPVTRRFSAARAGEISSEFPSLTGDVDFGVPGVAPAPVQNTEDGDWTPVTRKTSRTHRERSGSNRSRHTHNNNASDSDASESESTVEQATREMSREELATLARRHSVYAAQLRAEMERKSVLESTQENIPDIEGNAQKSDVPENVIDSRGQAPENNGSADEPEQSPAPVTQTRGAPAEEVVDEENLISFSPAQQSRRATVEEVEDEENLISFSPAPGSPFDKGKRPDPGNWGLIIDLAKFSERDLEAQHERLQTYAEIDRVIKEPESPPFGTFVELPTARTSSPRRKSPRKRSKSPRSRKVKGARVETAPPVVLPAEKVEKPTVVEPRAGPSGNVGPASPAPAKSENLVAVPDDVANDDHESKSGLTLDEMYNLLNNRITELQSQGPPWSGPKGRKFLARPTDARDTRYAGCHTRKIGCREFL</sequence>
<feature type="compositionally biased region" description="Basic residues" evidence="1">
    <location>
        <begin position="352"/>
        <end position="372"/>
    </location>
</feature>
<feature type="region of interest" description="Disordered" evidence="1">
    <location>
        <begin position="186"/>
        <end position="298"/>
    </location>
</feature>
<gene>
    <name evidence="2" type="ORF">DFH07DRAFT_772343</name>
</gene>
<name>A0AAD7J7Q1_9AGAR</name>
<evidence type="ECO:0000313" key="3">
    <source>
        <dbReference type="Proteomes" id="UP001215280"/>
    </source>
</evidence>
<accession>A0AAD7J7Q1</accession>
<feature type="compositionally biased region" description="Basic and acidic residues" evidence="1">
    <location>
        <begin position="158"/>
        <end position="167"/>
    </location>
</feature>
<reference evidence="2" key="1">
    <citation type="submission" date="2023-03" db="EMBL/GenBank/DDBJ databases">
        <title>Massive genome expansion in bonnet fungi (Mycena s.s.) driven by repeated elements and novel gene families across ecological guilds.</title>
        <authorList>
            <consortium name="Lawrence Berkeley National Laboratory"/>
            <person name="Harder C.B."/>
            <person name="Miyauchi S."/>
            <person name="Viragh M."/>
            <person name="Kuo A."/>
            <person name="Thoen E."/>
            <person name="Andreopoulos B."/>
            <person name="Lu D."/>
            <person name="Skrede I."/>
            <person name="Drula E."/>
            <person name="Henrissat B."/>
            <person name="Morin E."/>
            <person name="Kohler A."/>
            <person name="Barry K."/>
            <person name="LaButti K."/>
            <person name="Morin E."/>
            <person name="Salamov A."/>
            <person name="Lipzen A."/>
            <person name="Mereny Z."/>
            <person name="Hegedus B."/>
            <person name="Baldrian P."/>
            <person name="Stursova M."/>
            <person name="Weitz H."/>
            <person name="Taylor A."/>
            <person name="Grigoriev I.V."/>
            <person name="Nagy L.G."/>
            <person name="Martin F."/>
            <person name="Kauserud H."/>
        </authorList>
    </citation>
    <scope>NUCLEOTIDE SEQUENCE</scope>
    <source>
        <strain evidence="2">CBHHK188m</strain>
    </source>
</reference>
<feature type="region of interest" description="Disordered" evidence="1">
    <location>
        <begin position="1"/>
        <end position="24"/>
    </location>
</feature>
<proteinExistence type="predicted"/>
<evidence type="ECO:0000256" key="1">
    <source>
        <dbReference type="SAM" id="MobiDB-lite"/>
    </source>
</evidence>
<comment type="caution">
    <text evidence="2">The sequence shown here is derived from an EMBL/GenBank/DDBJ whole genome shotgun (WGS) entry which is preliminary data.</text>
</comment>
<dbReference type="Proteomes" id="UP001215280">
    <property type="component" value="Unassembled WGS sequence"/>
</dbReference>
<dbReference type="AlphaFoldDB" id="A0AAD7J7Q1"/>
<protein>
    <submittedName>
        <fullName evidence="2">Uncharacterized protein</fullName>
    </submittedName>
</protein>
<feature type="region of interest" description="Disordered" evidence="1">
    <location>
        <begin position="83"/>
        <end position="167"/>
    </location>
</feature>
<feature type="compositionally biased region" description="Polar residues" evidence="1">
    <location>
        <begin position="256"/>
        <end position="266"/>
    </location>
</feature>
<feature type="region of interest" description="Disordered" evidence="1">
    <location>
        <begin position="328"/>
        <end position="417"/>
    </location>
</feature>
<keyword evidence="3" id="KW-1185">Reference proteome</keyword>